<sequence>MTPLATMSECIDPSSFFSSGYANALSQPSVNPPQYDEQPRRPFLPTPWTAQATTYAPDGSNPSSGVREPPSYKEKGKARALQEWDSNPDDTVNDFRSIRGQSGAGGTQSNMPPAILSAGFSTLDAGSHVGTRPDPSSTPLVTERAWTDKDWKDLGALYTEKPFDINKYLEGGNLPEQKR</sequence>
<protein>
    <submittedName>
        <fullName evidence="2">Uncharacterized protein</fullName>
    </submittedName>
</protein>
<gene>
    <name evidence="2" type="ORF">L203_105062</name>
</gene>
<dbReference type="KEGG" id="cdep:91089271"/>
<feature type="region of interest" description="Disordered" evidence="1">
    <location>
        <begin position="21"/>
        <end position="118"/>
    </location>
</feature>
<accession>A0AAJ8JWR3</accession>
<proteinExistence type="predicted"/>
<keyword evidence="3" id="KW-1185">Reference proteome</keyword>
<name>A0AAJ8JWR3_9TREE</name>
<evidence type="ECO:0000313" key="3">
    <source>
        <dbReference type="Proteomes" id="UP000094043"/>
    </source>
</evidence>
<reference evidence="2" key="2">
    <citation type="journal article" date="2022" name="Elife">
        <title>Obligate sexual reproduction of a homothallic fungus closely related to the Cryptococcus pathogenic species complex.</title>
        <authorList>
            <person name="Passer A.R."/>
            <person name="Clancey S.A."/>
            <person name="Shea T."/>
            <person name="David-Palma M."/>
            <person name="Averette A.F."/>
            <person name="Boekhout T."/>
            <person name="Porcel B.M."/>
            <person name="Nowrousian M."/>
            <person name="Cuomo C.A."/>
            <person name="Sun S."/>
            <person name="Heitman J."/>
            <person name="Coelho M.A."/>
        </authorList>
    </citation>
    <scope>NUCLEOTIDE SEQUENCE</scope>
    <source>
        <strain evidence="2">CBS 7841</strain>
    </source>
</reference>
<evidence type="ECO:0000313" key="2">
    <source>
        <dbReference type="EMBL" id="WVN89832.1"/>
    </source>
</evidence>
<feature type="compositionally biased region" description="Basic and acidic residues" evidence="1">
    <location>
        <begin position="70"/>
        <end position="82"/>
    </location>
</feature>
<reference evidence="2" key="1">
    <citation type="submission" date="2016-06" db="EMBL/GenBank/DDBJ databases">
        <authorList>
            <person name="Cuomo C."/>
            <person name="Litvintseva A."/>
            <person name="Heitman J."/>
            <person name="Chen Y."/>
            <person name="Sun S."/>
            <person name="Springer D."/>
            <person name="Dromer F."/>
            <person name="Young S."/>
            <person name="Zeng Q."/>
            <person name="Chapman S."/>
            <person name="Gujja S."/>
            <person name="Saif S."/>
            <person name="Birren B."/>
        </authorList>
    </citation>
    <scope>NUCLEOTIDE SEQUENCE</scope>
    <source>
        <strain evidence="2">CBS 7841</strain>
    </source>
</reference>
<dbReference type="GeneID" id="91089271"/>
<reference evidence="2" key="3">
    <citation type="submission" date="2024-01" db="EMBL/GenBank/DDBJ databases">
        <authorList>
            <person name="Coelho M.A."/>
            <person name="David-Palma M."/>
            <person name="Shea T."/>
            <person name="Sun S."/>
            <person name="Cuomo C.A."/>
            <person name="Heitman J."/>
        </authorList>
    </citation>
    <scope>NUCLEOTIDE SEQUENCE</scope>
    <source>
        <strain evidence="2">CBS 7841</strain>
    </source>
</reference>
<dbReference type="Proteomes" id="UP000094043">
    <property type="component" value="Chromosome 6"/>
</dbReference>
<dbReference type="RefSeq" id="XP_066070532.1">
    <property type="nucleotide sequence ID" value="XM_066214435.1"/>
</dbReference>
<organism evidence="2 3">
    <name type="scientific">Cryptococcus depauperatus CBS 7841</name>
    <dbReference type="NCBI Taxonomy" id="1295531"/>
    <lineage>
        <taxon>Eukaryota</taxon>
        <taxon>Fungi</taxon>
        <taxon>Dikarya</taxon>
        <taxon>Basidiomycota</taxon>
        <taxon>Agaricomycotina</taxon>
        <taxon>Tremellomycetes</taxon>
        <taxon>Tremellales</taxon>
        <taxon>Cryptococcaceae</taxon>
        <taxon>Cryptococcus</taxon>
    </lineage>
</organism>
<dbReference type="AlphaFoldDB" id="A0AAJ8JWR3"/>
<dbReference type="EMBL" id="CP143789">
    <property type="protein sequence ID" value="WVN89832.1"/>
    <property type="molecule type" value="Genomic_DNA"/>
</dbReference>
<feature type="compositionally biased region" description="Polar residues" evidence="1">
    <location>
        <begin position="48"/>
        <end position="64"/>
    </location>
</feature>
<evidence type="ECO:0000256" key="1">
    <source>
        <dbReference type="SAM" id="MobiDB-lite"/>
    </source>
</evidence>